<dbReference type="EMBL" id="LT605205">
    <property type="protein sequence ID" value="SCD20773.1"/>
    <property type="molecule type" value="Genomic_DNA"/>
</dbReference>
<comment type="subcellular location">
    <subcellularLocation>
        <location evidence="1">Membrane</location>
        <topology evidence="1">Multi-pass membrane protein</topology>
    </subcellularLocation>
</comment>
<dbReference type="InterPro" id="IPR003689">
    <property type="entry name" value="ZIP"/>
</dbReference>
<feature type="transmembrane region" description="Helical" evidence="5">
    <location>
        <begin position="6"/>
        <end position="28"/>
    </location>
</feature>
<gene>
    <name evidence="6" type="ORF">PSM36_1964</name>
</gene>
<dbReference type="PANTHER" id="PTHR16950">
    <property type="entry name" value="ZINC TRANSPORTER SLC39A7 HISTIDINE-RICH MEMBRANE PROTEIN KE4"/>
    <property type="match status" value="1"/>
</dbReference>
<proteinExistence type="predicted"/>
<evidence type="ECO:0000256" key="5">
    <source>
        <dbReference type="SAM" id="Phobius"/>
    </source>
</evidence>
<keyword evidence="7" id="KW-1185">Reference proteome</keyword>
<accession>A0A1R3SWW8</accession>
<feature type="transmembrane region" description="Helical" evidence="5">
    <location>
        <begin position="69"/>
        <end position="88"/>
    </location>
</feature>
<dbReference type="GO" id="GO:0006882">
    <property type="term" value="P:intracellular zinc ion homeostasis"/>
    <property type="evidence" value="ECO:0007669"/>
    <property type="project" value="TreeGrafter"/>
</dbReference>
<dbReference type="AlphaFoldDB" id="A0A1R3SWW8"/>
<reference evidence="6 7" key="1">
    <citation type="submission" date="2016-08" db="EMBL/GenBank/DDBJ databases">
        <authorList>
            <person name="Seilhamer J.J."/>
        </authorList>
    </citation>
    <scope>NUCLEOTIDE SEQUENCE [LARGE SCALE GENOMIC DNA]</scope>
    <source>
        <strain evidence="6">M3/6</strain>
    </source>
</reference>
<dbReference type="GO" id="GO:0005385">
    <property type="term" value="F:zinc ion transmembrane transporter activity"/>
    <property type="evidence" value="ECO:0007669"/>
    <property type="project" value="TreeGrafter"/>
</dbReference>
<dbReference type="Proteomes" id="UP000187464">
    <property type="component" value="Chromosome I"/>
</dbReference>
<feature type="transmembrane region" description="Helical" evidence="5">
    <location>
        <begin position="233"/>
        <end position="252"/>
    </location>
</feature>
<feature type="transmembrane region" description="Helical" evidence="5">
    <location>
        <begin position="173"/>
        <end position="194"/>
    </location>
</feature>
<feature type="transmembrane region" description="Helical" evidence="5">
    <location>
        <begin position="200"/>
        <end position="221"/>
    </location>
</feature>
<evidence type="ECO:0000256" key="4">
    <source>
        <dbReference type="ARBA" id="ARBA00023136"/>
    </source>
</evidence>
<name>A0A1R3SWW8_9BACT</name>
<keyword evidence="3 5" id="KW-1133">Transmembrane helix</keyword>
<sequence length="258" mass="28183">MDNIGLYALLSTLVVNLLSFVGAFLFFLKTKVLKQILPLLICFSIGALLGNAFFHLVPESYFHLPSAHLTSWLILAGFLLFFIIDQVLHIHTDTESHAHPDSHASGIKPYGYLSLYADGIHNFTDGILIGAAWMVMPELGLATTLAIIMHEIPQEVSDIGILLRAGFSKRKALLFNFGIACAAILGTVLTLWLGHRIGHLSTYILPVAAGGFIYLAAGSLLPEILKETAKRNLLLHLVVILAGLGVMYYLSLHSGHHH</sequence>
<dbReference type="GO" id="GO:0016020">
    <property type="term" value="C:membrane"/>
    <property type="evidence" value="ECO:0007669"/>
    <property type="project" value="UniProtKB-SubCell"/>
</dbReference>
<keyword evidence="2 5" id="KW-0812">Transmembrane</keyword>
<evidence type="ECO:0000256" key="3">
    <source>
        <dbReference type="ARBA" id="ARBA00022989"/>
    </source>
</evidence>
<keyword evidence="4 5" id="KW-0472">Membrane</keyword>
<evidence type="ECO:0000313" key="6">
    <source>
        <dbReference type="EMBL" id="SCD20773.1"/>
    </source>
</evidence>
<organism evidence="6 7">
    <name type="scientific">Proteiniphilum saccharofermentans</name>
    <dbReference type="NCBI Taxonomy" id="1642647"/>
    <lineage>
        <taxon>Bacteria</taxon>
        <taxon>Pseudomonadati</taxon>
        <taxon>Bacteroidota</taxon>
        <taxon>Bacteroidia</taxon>
        <taxon>Bacteroidales</taxon>
        <taxon>Dysgonomonadaceae</taxon>
        <taxon>Proteiniphilum</taxon>
    </lineage>
</organism>
<dbReference type="KEGG" id="psac:PSM36_1964"/>
<dbReference type="STRING" id="1642647.PSM36_1964"/>
<protein>
    <submittedName>
        <fullName evidence="6">ZIP Zinc transporter</fullName>
    </submittedName>
</protein>
<dbReference type="Pfam" id="PF02535">
    <property type="entry name" value="Zip"/>
    <property type="match status" value="1"/>
</dbReference>
<evidence type="ECO:0000256" key="1">
    <source>
        <dbReference type="ARBA" id="ARBA00004141"/>
    </source>
</evidence>
<evidence type="ECO:0000313" key="7">
    <source>
        <dbReference type="Proteomes" id="UP000187464"/>
    </source>
</evidence>
<dbReference type="PANTHER" id="PTHR16950:SF16">
    <property type="entry name" value="ZINC TRANSPORTER ZIP13"/>
    <property type="match status" value="1"/>
</dbReference>
<evidence type="ECO:0000256" key="2">
    <source>
        <dbReference type="ARBA" id="ARBA00022692"/>
    </source>
</evidence>
<feature type="transmembrane region" description="Helical" evidence="5">
    <location>
        <begin position="35"/>
        <end position="57"/>
    </location>
</feature>